<evidence type="ECO:0000313" key="7">
    <source>
        <dbReference type="Proteomes" id="UP000276901"/>
    </source>
</evidence>
<feature type="region of interest" description="Disordered" evidence="1">
    <location>
        <begin position="445"/>
        <end position="469"/>
    </location>
</feature>
<evidence type="ECO:0000259" key="4">
    <source>
        <dbReference type="Pfam" id="PF17483"/>
    </source>
</evidence>
<evidence type="ECO:0000313" key="6">
    <source>
        <dbReference type="EMBL" id="RPE96592.1"/>
    </source>
</evidence>
<dbReference type="InterPro" id="IPR035316">
    <property type="entry name" value="TbpB_C-lobe"/>
</dbReference>
<evidence type="ECO:0000259" key="3">
    <source>
        <dbReference type="Pfam" id="PF01298"/>
    </source>
</evidence>
<dbReference type="EMBL" id="CP015029">
    <property type="protein sequence ID" value="QIM64999.1"/>
    <property type="molecule type" value="Genomic_DNA"/>
</dbReference>
<feature type="compositionally biased region" description="Acidic residues" evidence="1">
    <location>
        <begin position="445"/>
        <end position="463"/>
    </location>
</feature>
<sequence length="630" mass="68828">MCSSLKKTKLALLFPLLLTACAGKGSFDSAVVKNDDPSALSQGNASTEPNAKPKENTPPDSNTSENMSPEEAKRVKGLGFGVAIPRRNIAQHDKEGNPLPPYYKGETIGTAEPYVEISNPQSTNDEPFRLRESDGFENILLDVPYSRPPESEGDVSKPHVLYEGKKGRIYYRAENTAKALPVNQVVSYKGIWRFVTDARPFTKDGQVRDGYKDFEGRDGYVGSSDGGSSYDEYIAPNSGGGHFSEFTADFNTKKLTGKLIKANTKDIATSGIDRYAIDADIKDNRFYGKATALDKSNKGVKYFYANSDKVEGGFYGMNANELAGSFLTNDNSVFAVFGAKSEKMTNEIMVDAFKVNIEENEDIVKSNLNTYFDISKLVIDGQEVPLANGETTLSSGDKISVSACCGDLKSVKFGTFIHKSERHVPIEEEEEDNFDDEEALADSNEELADNEGPDEGTENENDENISNLKPEEDLVYTKFGKHLFIQGHRTPTSALPTDQTFTYEGNWQGHAAGKKIAPVNFSPYDSKAKFVADFAAKKVTGELIHNAVPVVLIESDIDKNGFKGYAKTGEFGITLDKGNTLGVSKMEFSKAIVEGAFYGKNAEEIGGSVYAQEPKFGAVFGGKKVENKEK</sequence>
<evidence type="ECO:0000256" key="1">
    <source>
        <dbReference type="SAM" id="MobiDB-lite"/>
    </source>
</evidence>
<feature type="region of interest" description="Disordered" evidence="1">
    <location>
        <begin position="36"/>
        <end position="71"/>
    </location>
</feature>
<dbReference type="Pfam" id="PF17483">
    <property type="entry name" value="TbpB_C"/>
    <property type="match status" value="1"/>
</dbReference>
<reference evidence="6 7" key="2">
    <citation type="submission" date="2018-11" db="EMBL/GenBank/DDBJ databases">
        <title>Genomic Encyclopedia of Type Strains, Phase IV (KMG-IV): sequencing the most valuable type-strain genomes for metagenomic binning, comparative biology and taxonomic classification.</title>
        <authorList>
            <person name="Goeker M."/>
        </authorList>
    </citation>
    <scope>NUCLEOTIDE SEQUENCE [LARGE SCALE GENOMIC DNA]</scope>
    <source>
        <strain evidence="6 7">DSM 25797</strain>
    </source>
</reference>
<evidence type="ECO:0000313" key="8">
    <source>
        <dbReference type="Proteomes" id="UP000502287"/>
    </source>
</evidence>
<gene>
    <name evidence="5" type="ORF">A4G17_05915</name>
    <name evidence="6" type="ORF">EDC49_0987</name>
</gene>
<dbReference type="InterPro" id="IPR038197">
    <property type="entry name" value="TbpB_C-lobe_sf"/>
</dbReference>
<reference evidence="5 8" key="1">
    <citation type="submission" date="2016-03" db="EMBL/GenBank/DDBJ databases">
        <authorList>
            <person name="Hansen M.J."/>
            <person name="Bojesen A.M."/>
            <person name="Planet P."/>
        </authorList>
    </citation>
    <scope>NUCLEOTIDE SEQUENCE [LARGE SCALE GENOMIC DNA]</scope>
    <source>
        <strain evidence="5 8">HPA 21</strain>
    </source>
</reference>
<keyword evidence="7" id="KW-1185">Reference proteome</keyword>
<dbReference type="AlphaFoldDB" id="A0AAE6X7R7"/>
<feature type="compositionally biased region" description="Polar residues" evidence="1">
    <location>
        <begin position="39"/>
        <end position="49"/>
    </location>
</feature>
<dbReference type="InterPro" id="IPR001677">
    <property type="entry name" value="TbpB_B_D"/>
</dbReference>
<dbReference type="SUPFAM" id="SSF56925">
    <property type="entry name" value="OMPA-like"/>
    <property type="match status" value="2"/>
</dbReference>
<dbReference type="InterPro" id="IPR011250">
    <property type="entry name" value="OMP/PagP_B-barrel"/>
</dbReference>
<dbReference type="RefSeq" id="WP_123956482.1">
    <property type="nucleotide sequence ID" value="NZ_CP015029.1"/>
</dbReference>
<protein>
    <submittedName>
        <fullName evidence="6">Transferrin binding protein</fullName>
    </submittedName>
</protein>
<dbReference type="Gene3D" id="2.40.128.240">
    <property type="match status" value="1"/>
</dbReference>
<accession>A0AAE6X7R7</accession>
<evidence type="ECO:0000313" key="5">
    <source>
        <dbReference type="EMBL" id="QIM64999.1"/>
    </source>
</evidence>
<keyword evidence="2" id="KW-0732">Signal</keyword>
<dbReference type="Proteomes" id="UP000502287">
    <property type="component" value="Chromosome"/>
</dbReference>
<evidence type="ECO:0000256" key="2">
    <source>
        <dbReference type="SAM" id="SignalP"/>
    </source>
</evidence>
<feature type="chain" id="PRO_5042235091" evidence="2">
    <location>
        <begin position="23"/>
        <end position="630"/>
    </location>
</feature>
<feature type="domain" description="Transferrin-binding protein B C-lobe handle" evidence="4">
    <location>
        <begin position="349"/>
        <end position="490"/>
    </location>
</feature>
<name>A0AAE6X7R7_9PAST</name>
<dbReference type="Proteomes" id="UP000276901">
    <property type="component" value="Unassembled WGS sequence"/>
</dbReference>
<organism evidence="5 8">
    <name type="scientific">Frederiksenia canicola</name>
    <dbReference type="NCBI Taxonomy" id="123824"/>
    <lineage>
        <taxon>Bacteria</taxon>
        <taxon>Pseudomonadati</taxon>
        <taxon>Pseudomonadota</taxon>
        <taxon>Gammaproteobacteria</taxon>
        <taxon>Pasteurellales</taxon>
        <taxon>Pasteurellaceae</taxon>
        <taxon>Frederiksenia</taxon>
    </lineage>
</organism>
<dbReference type="Gene3D" id="2.40.160.90">
    <property type="match status" value="2"/>
</dbReference>
<dbReference type="Pfam" id="PF01298">
    <property type="entry name" value="TbpB_B_D"/>
    <property type="match status" value="2"/>
</dbReference>
<dbReference type="EMBL" id="RKQT01000001">
    <property type="protein sequence ID" value="RPE96592.1"/>
    <property type="molecule type" value="Genomic_DNA"/>
</dbReference>
<feature type="signal peptide" evidence="2">
    <location>
        <begin position="1"/>
        <end position="22"/>
    </location>
</feature>
<feature type="compositionally biased region" description="Polar residues" evidence="1">
    <location>
        <begin position="58"/>
        <end position="67"/>
    </location>
</feature>
<dbReference type="KEGG" id="fcl:A4G17_05915"/>
<feature type="domain" description="Transferrin-binding protein B C-lobe/N-lobe beta-barrel" evidence="3">
    <location>
        <begin position="180"/>
        <end position="340"/>
    </location>
</feature>
<feature type="domain" description="Transferrin-binding protein B C-lobe/N-lobe beta-barrel" evidence="3">
    <location>
        <begin position="495"/>
        <end position="624"/>
    </location>
</feature>
<proteinExistence type="predicted"/>
<dbReference type="PROSITE" id="PS51257">
    <property type="entry name" value="PROKAR_LIPOPROTEIN"/>
    <property type="match status" value="1"/>
</dbReference>